<organism evidence="1 2">
    <name type="scientific">Paenibacillus psychroresistens</name>
    <dbReference type="NCBI Taxonomy" id="1778678"/>
    <lineage>
        <taxon>Bacteria</taxon>
        <taxon>Bacillati</taxon>
        <taxon>Bacillota</taxon>
        <taxon>Bacilli</taxon>
        <taxon>Bacillales</taxon>
        <taxon>Paenibacillaceae</taxon>
        <taxon>Paenibacillus</taxon>
    </lineage>
</organism>
<sequence length="273" mass="30753">MFKRIVIIALCLFVLAGIAYGVNSLQSKQGNSSKPLELTQLQIKEVHNAINEVRNQLSPDEAAFIYLAELDKIKLKGMDQGLGLARVNAPKPYTDLKMWKELTKENFVEFKTPTRLPNGYTFKSGALEYSMGNINPANSNKYYTMLKNKAVAAKSNMAWQKAESEDNDKNITNMDMPSLTYSNSNQDQIDIMYLILPLSVKVERKLNSADKVQVADIEGYYFVNKHNYLSETGTTQDIQWTEQQHGTTIQITVSSPSLNVTKEDLLLVANNLK</sequence>
<evidence type="ECO:0000313" key="2">
    <source>
        <dbReference type="Proteomes" id="UP000426246"/>
    </source>
</evidence>
<gene>
    <name evidence="1" type="ORF">EHS13_31490</name>
</gene>
<evidence type="ECO:0000313" key="1">
    <source>
        <dbReference type="EMBL" id="QGQ99081.1"/>
    </source>
</evidence>
<dbReference type="OrthoDB" id="2471945at2"/>
<dbReference type="AlphaFoldDB" id="A0A6B8RRQ9"/>
<evidence type="ECO:0008006" key="3">
    <source>
        <dbReference type="Google" id="ProtNLM"/>
    </source>
</evidence>
<proteinExistence type="predicted"/>
<accession>A0A6B8RRQ9</accession>
<name>A0A6B8RRQ9_9BACL</name>
<dbReference type="Proteomes" id="UP000426246">
    <property type="component" value="Chromosome"/>
</dbReference>
<dbReference type="KEGG" id="ppsc:EHS13_31490"/>
<keyword evidence="2" id="KW-1185">Reference proteome</keyword>
<reference evidence="2" key="1">
    <citation type="submission" date="2018-11" db="EMBL/GenBank/DDBJ databases">
        <title>Complete genome sequence of Paenibacillus sp. ML311-T8.</title>
        <authorList>
            <person name="Nam Y.-D."/>
            <person name="Kang J."/>
            <person name="Chung W.-H."/>
            <person name="Park Y.S."/>
        </authorList>
    </citation>
    <scope>NUCLEOTIDE SEQUENCE [LARGE SCALE GENOMIC DNA]</scope>
    <source>
        <strain evidence="2">ML311-T8</strain>
    </source>
</reference>
<dbReference type="RefSeq" id="WP_155704188.1">
    <property type="nucleotide sequence ID" value="NZ_CP034235.1"/>
</dbReference>
<dbReference type="EMBL" id="CP034235">
    <property type="protein sequence ID" value="QGQ99081.1"/>
    <property type="molecule type" value="Genomic_DNA"/>
</dbReference>
<protein>
    <recommendedName>
        <fullName evidence="3">DUF4367 domain-containing protein</fullName>
    </recommendedName>
</protein>